<dbReference type="EMBL" id="JALNMH010000008">
    <property type="protein sequence ID" value="MCK7594188.1"/>
    <property type="molecule type" value="Genomic_DNA"/>
</dbReference>
<accession>A0ABT0GI18</accession>
<sequence>MEWIDFEGQRVAVALHEQPAADDLLSGGLGLAGLQVPIEPPAGPLDRAARRRRALHANWQGIAFLAAPDPGLVEALSQPIPGQELHAYLRPPDAPGHRVMLQVPEHFDPANPRLLVTASSGSRGVYGAVALASAWALPRGWAVVHTDKGCGTDWFDAASGCGPDLLGEMTDDPSRQLFRPSLDDVAPDSVLIAHAHSGGNPEAHWGEYVRQAMRFGWAALDALHPGNTPSRSQRRRCVALGLSNGGAAVLRAIEQPEGFDGAVVLAPNVLARHGGRGFLDYAAEAALWLPLALQVRELEERVAEVRPFAPVPLEQYAEASRAALHALGWTGVTPHGAWRHLRRRGWPEAALGSALLSTMFDFWYAAGHTYTAALASAAPSDTPMRSHYAALDAAGQPRPSSEAERELWWSDGSGIVPGAGVGIVDPAPRAEQLVRLHRMLHGSGRDQRIMRGMAATRCAAPGGPLPVQLIHGQRDGLIPPAFSSLPYARMARRAGARLAASYPANAPHFDAYLALPGYNRGLSPLLPHAGEALDALLSQL</sequence>
<evidence type="ECO:0000313" key="3">
    <source>
        <dbReference type="Proteomes" id="UP001431449"/>
    </source>
</evidence>
<dbReference type="GO" id="GO:0016787">
    <property type="term" value="F:hydrolase activity"/>
    <property type="evidence" value="ECO:0007669"/>
    <property type="project" value="UniProtKB-KW"/>
</dbReference>
<dbReference type="Gene3D" id="3.40.50.1820">
    <property type="entry name" value="alpha/beta hydrolase"/>
    <property type="match status" value="1"/>
</dbReference>
<dbReference type="Proteomes" id="UP001431449">
    <property type="component" value="Unassembled WGS sequence"/>
</dbReference>
<keyword evidence="3" id="KW-1185">Reference proteome</keyword>
<evidence type="ECO:0000313" key="2">
    <source>
        <dbReference type="EMBL" id="MCK7594188.1"/>
    </source>
</evidence>
<comment type="caution">
    <text evidence="2">The sequence shown here is derived from an EMBL/GenBank/DDBJ whole genome shotgun (WGS) entry which is preliminary data.</text>
</comment>
<dbReference type="InterPro" id="IPR016582">
    <property type="entry name" value="OHBut_olig_hydro_put"/>
</dbReference>
<dbReference type="RefSeq" id="WP_248209235.1">
    <property type="nucleotide sequence ID" value="NZ_JALNMH010000008.1"/>
</dbReference>
<evidence type="ECO:0000256" key="1">
    <source>
        <dbReference type="ARBA" id="ARBA00022801"/>
    </source>
</evidence>
<name>A0ABT0GI18_9GAMM</name>
<keyword evidence="1 2" id="KW-0378">Hydrolase</keyword>
<dbReference type="SUPFAM" id="SSF53474">
    <property type="entry name" value="alpha/beta-Hydrolases"/>
    <property type="match status" value="1"/>
</dbReference>
<organism evidence="2 3">
    <name type="scientific">Pseudomarimonas salicorniae</name>
    <dbReference type="NCBI Taxonomy" id="2933270"/>
    <lineage>
        <taxon>Bacteria</taxon>
        <taxon>Pseudomonadati</taxon>
        <taxon>Pseudomonadota</taxon>
        <taxon>Gammaproteobacteria</taxon>
        <taxon>Lysobacterales</taxon>
        <taxon>Lysobacteraceae</taxon>
        <taxon>Pseudomarimonas</taxon>
    </lineage>
</organism>
<dbReference type="Pfam" id="PF10605">
    <property type="entry name" value="3HBOH"/>
    <property type="match status" value="2"/>
</dbReference>
<protein>
    <submittedName>
        <fullName evidence="2">D-(-)-3-hydroxybutyrate oligomer hydrolase</fullName>
    </submittedName>
</protein>
<proteinExistence type="predicted"/>
<dbReference type="InterPro" id="IPR029058">
    <property type="entry name" value="AB_hydrolase_fold"/>
</dbReference>
<reference evidence="2" key="1">
    <citation type="submission" date="2022-04" db="EMBL/GenBank/DDBJ databases">
        <title>Lysobacter sp. CAU 1642 isolated from sea sand.</title>
        <authorList>
            <person name="Kim W."/>
        </authorList>
    </citation>
    <scope>NUCLEOTIDE SEQUENCE</scope>
    <source>
        <strain evidence="2">CAU 1642</strain>
    </source>
</reference>
<gene>
    <name evidence="2" type="ORF">M0G41_10950</name>
</gene>